<dbReference type="EMBL" id="JBHUFV010000035">
    <property type="protein sequence ID" value="MFD1934708.1"/>
    <property type="molecule type" value="Genomic_DNA"/>
</dbReference>
<dbReference type="InterPro" id="IPR012338">
    <property type="entry name" value="Beta-lactam/transpept-like"/>
</dbReference>
<dbReference type="Gene3D" id="3.40.710.10">
    <property type="entry name" value="DD-peptidase/beta-lactamase superfamily"/>
    <property type="match status" value="1"/>
</dbReference>
<dbReference type="Pfam" id="PF00144">
    <property type="entry name" value="Beta-lactamase"/>
    <property type="match status" value="1"/>
</dbReference>
<reference evidence="4" key="1">
    <citation type="journal article" date="2019" name="Int. J. Syst. Evol. Microbiol.">
        <title>The Global Catalogue of Microorganisms (GCM) 10K type strain sequencing project: providing services to taxonomists for standard genome sequencing and annotation.</title>
        <authorList>
            <consortium name="The Broad Institute Genomics Platform"/>
            <consortium name="The Broad Institute Genome Sequencing Center for Infectious Disease"/>
            <person name="Wu L."/>
            <person name="Ma J."/>
        </authorList>
    </citation>
    <scope>NUCLEOTIDE SEQUENCE [LARGE SCALE GENOMIC DNA]</scope>
    <source>
        <strain evidence="4">ICMP 6774ER</strain>
    </source>
</reference>
<dbReference type="GO" id="GO:0016787">
    <property type="term" value="F:hydrolase activity"/>
    <property type="evidence" value="ECO:0007669"/>
    <property type="project" value="UniProtKB-KW"/>
</dbReference>
<feature type="domain" description="Beta-lactamase-related" evidence="2">
    <location>
        <begin position="56"/>
        <end position="378"/>
    </location>
</feature>
<evidence type="ECO:0000313" key="3">
    <source>
        <dbReference type="EMBL" id="MFD1934708.1"/>
    </source>
</evidence>
<dbReference type="RefSeq" id="WP_379574799.1">
    <property type="nucleotide sequence ID" value="NZ_JBHUFV010000035.1"/>
</dbReference>
<dbReference type="Proteomes" id="UP001597368">
    <property type="component" value="Unassembled WGS sequence"/>
</dbReference>
<dbReference type="InterPro" id="IPR050491">
    <property type="entry name" value="AmpC-like"/>
</dbReference>
<organism evidence="3 4">
    <name type="scientific">Nonomuraea mangrovi</name>
    <dbReference type="NCBI Taxonomy" id="2316207"/>
    <lineage>
        <taxon>Bacteria</taxon>
        <taxon>Bacillati</taxon>
        <taxon>Actinomycetota</taxon>
        <taxon>Actinomycetes</taxon>
        <taxon>Streptosporangiales</taxon>
        <taxon>Streptosporangiaceae</taxon>
        <taxon>Nonomuraea</taxon>
    </lineage>
</organism>
<evidence type="ECO:0000256" key="1">
    <source>
        <dbReference type="SAM" id="SignalP"/>
    </source>
</evidence>
<dbReference type="PANTHER" id="PTHR46825">
    <property type="entry name" value="D-ALANYL-D-ALANINE-CARBOXYPEPTIDASE/ENDOPEPTIDASE AMPH"/>
    <property type="match status" value="1"/>
</dbReference>
<feature type="chain" id="PRO_5046833568" evidence="1">
    <location>
        <begin position="28"/>
        <end position="437"/>
    </location>
</feature>
<keyword evidence="3" id="KW-0378">Hydrolase</keyword>
<feature type="signal peptide" evidence="1">
    <location>
        <begin position="1"/>
        <end position="27"/>
    </location>
</feature>
<keyword evidence="4" id="KW-1185">Reference proteome</keyword>
<protein>
    <submittedName>
        <fullName evidence="3">Serine hydrolase domain-containing protein</fullName>
        <ecNumber evidence="3">3.-.-.-</ecNumber>
    </submittedName>
</protein>
<dbReference type="SUPFAM" id="SSF56601">
    <property type="entry name" value="beta-lactamase/transpeptidase-like"/>
    <property type="match status" value="1"/>
</dbReference>
<proteinExistence type="predicted"/>
<comment type="caution">
    <text evidence="3">The sequence shown here is derived from an EMBL/GenBank/DDBJ whole genome shotgun (WGS) entry which is preliminary data.</text>
</comment>
<accession>A0ABW4SZU7</accession>
<evidence type="ECO:0000259" key="2">
    <source>
        <dbReference type="Pfam" id="PF00144"/>
    </source>
</evidence>
<evidence type="ECO:0000313" key="4">
    <source>
        <dbReference type="Proteomes" id="UP001597368"/>
    </source>
</evidence>
<dbReference type="PANTHER" id="PTHR46825:SF7">
    <property type="entry name" value="D-ALANYL-D-ALANINE CARBOXYPEPTIDASE"/>
    <property type="match status" value="1"/>
</dbReference>
<dbReference type="EC" id="3.-.-.-" evidence="3"/>
<keyword evidence="1" id="KW-0732">Signal</keyword>
<dbReference type="InterPro" id="IPR001466">
    <property type="entry name" value="Beta-lactam-related"/>
</dbReference>
<name>A0ABW4SZU7_9ACTN</name>
<sequence>MCLSTLAGVLTAAALFVSAAAPSAASAAPAGPAAASVEARHPAFREDHVRNGAQFQKVLDDIVASGAPGVIAEVRDADGVWTGRSGKGRLGRDEPPRADGMFRVGSVTKTFVATTVLQLVAEGRLNLDDPVERHLPGLVPNGEKITVRHVLSHRSGLFNYTDSLWPGGLQGMYDTRFKRYTPRELVAEANRHEPAFAPGTAGGYSNTNYVVLGMLIEKSTGNTARREIVERIVKPLRLRRTSFPATSTGIPGPHAHAYMRLHGSDSPYVDVTESGMSWAWTAGAMISTTHDLNTFFKALIGGYLLPGRLMREMKEARTLGVGEPYGLGIARLENPLFGTAYGHTGGTPGFTTHAFTLADGSRQVTVSINSMADTEKEHIAGGKALKALLSMDMQVVRAGFRDERRFRGPAGVAAFAKGLPRRAGQRPAAGLASPAAA</sequence>
<gene>
    <name evidence="3" type="ORF">ACFSKW_24855</name>
</gene>